<dbReference type="EMBL" id="JABAFN010000001">
    <property type="protein sequence ID" value="NME21210.1"/>
    <property type="molecule type" value="Genomic_DNA"/>
</dbReference>
<proteinExistence type="predicted"/>
<accession>A0AAW9ZGM0</accession>
<gene>
    <name evidence="1" type="ORF">HF865_00485</name>
</gene>
<evidence type="ECO:0000313" key="2">
    <source>
        <dbReference type="Proteomes" id="UP000587270"/>
    </source>
</evidence>
<comment type="caution">
    <text evidence="1">The sequence shown here is derived from an EMBL/GenBank/DDBJ whole genome shotgun (WGS) entry which is preliminary data.</text>
</comment>
<reference evidence="1 2" key="1">
    <citation type="submission" date="2020-04" db="EMBL/GenBank/DDBJ databases">
        <authorList>
            <person name="Hitch T.C.A."/>
            <person name="Wylensek D."/>
            <person name="Clavel T."/>
        </authorList>
    </citation>
    <scope>NUCLEOTIDE SEQUENCE [LARGE SCALE GENOMIC DNA]</scope>
    <source>
        <strain evidence="1 2">WCA-386-APC-4I</strain>
    </source>
</reference>
<dbReference type="Proteomes" id="UP000587270">
    <property type="component" value="Unassembled WGS sequence"/>
</dbReference>
<protein>
    <submittedName>
        <fullName evidence="1">Uncharacterized protein</fullName>
    </submittedName>
</protein>
<dbReference type="RefSeq" id="WP_003665921.1">
    <property type="nucleotide sequence ID" value="NZ_JABAFN010000001.1"/>
</dbReference>
<dbReference type="AlphaFoldDB" id="A0AAW9ZGM0"/>
<name>A0AAW9ZGM0_LIMRT</name>
<sequence length="60" mass="6930">MSNKFEQAIVRILKDDYPIEIKTAAIMAEYKQSQRAMLNELSNKIGNIIDTTYNDTVIHK</sequence>
<organism evidence="1 2">
    <name type="scientific">Limosilactobacillus reuteri</name>
    <name type="common">Lactobacillus reuteri</name>
    <dbReference type="NCBI Taxonomy" id="1598"/>
    <lineage>
        <taxon>Bacteria</taxon>
        <taxon>Bacillati</taxon>
        <taxon>Bacillota</taxon>
        <taxon>Bacilli</taxon>
        <taxon>Lactobacillales</taxon>
        <taxon>Lactobacillaceae</taxon>
        <taxon>Limosilactobacillus</taxon>
    </lineage>
</organism>
<evidence type="ECO:0000313" key="1">
    <source>
        <dbReference type="EMBL" id="NME21210.1"/>
    </source>
</evidence>